<evidence type="ECO:0000256" key="1">
    <source>
        <dbReference type="SAM" id="Phobius"/>
    </source>
</evidence>
<reference evidence="2" key="2">
    <citation type="journal article" date="2015" name="Fish Shellfish Immunol.">
        <title>Early steps in the European eel (Anguilla anguilla)-Vibrio vulnificus interaction in the gills: Role of the RtxA13 toxin.</title>
        <authorList>
            <person name="Callol A."/>
            <person name="Pajuelo D."/>
            <person name="Ebbesson L."/>
            <person name="Teles M."/>
            <person name="MacKenzie S."/>
            <person name="Amaro C."/>
        </authorList>
    </citation>
    <scope>NUCLEOTIDE SEQUENCE</scope>
</reference>
<keyword evidence="1" id="KW-1133">Transmembrane helix</keyword>
<organism evidence="2">
    <name type="scientific">Anguilla anguilla</name>
    <name type="common">European freshwater eel</name>
    <name type="synonym">Muraena anguilla</name>
    <dbReference type="NCBI Taxonomy" id="7936"/>
    <lineage>
        <taxon>Eukaryota</taxon>
        <taxon>Metazoa</taxon>
        <taxon>Chordata</taxon>
        <taxon>Craniata</taxon>
        <taxon>Vertebrata</taxon>
        <taxon>Euteleostomi</taxon>
        <taxon>Actinopterygii</taxon>
        <taxon>Neopterygii</taxon>
        <taxon>Teleostei</taxon>
        <taxon>Anguilliformes</taxon>
        <taxon>Anguillidae</taxon>
        <taxon>Anguilla</taxon>
    </lineage>
</organism>
<reference evidence="2" key="1">
    <citation type="submission" date="2014-11" db="EMBL/GenBank/DDBJ databases">
        <authorList>
            <person name="Amaro Gonzalez C."/>
        </authorList>
    </citation>
    <scope>NUCLEOTIDE SEQUENCE</scope>
</reference>
<dbReference type="EMBL" id="GBXM01100782">
    <property type="protein sequence ID" value="JAH07795.1"/>
    <property type="molecule type" value="Transcribed_RNA"/>
</dbReference>
<sequence length="58" mass="6232">MLCLSPARTDRRQMSKSAAAAGFFANLVTLTLDLATFQTPLAILFLKKSLVTNQTSAS</sequence>
<dbReference type="AlphaFoldDB" id="A0A0E9PUP9"/>
<protein>
    <submittedName>
        <fullName evidence="2">Uncharacterized protein</fullName>
    </submittedName>
</protein>
<name>A0A0E9PUP9_ANGAN</name>
<keyword evidence="1" id="KW-0812">Transmembrane</keyword>
<evidence type="ECO:0000313" key="2">
    <source>
        <dbReference type="EMBL" id="JAH07795.1"/>
    </source>
</evidence>
<keyword evidence="1" id="KW-0472">Membrane</keyword>
<accession>A0A0E9PUP9</accession>
<feature type="transmembrane region" description="Helical" evidence="1">
    <location>
        <begin position="21"/>
        <end position="46"/>
    </location>
</feature>
<proteinExistence type="predicted"/>